<dbReference type="PANTHER" id="PTHR12277">
    <property type="entry name" value="ALPHA/BETA HYDROLASE DOMAIN-CONTAINING PROTEIN"/>
    <property type="match status" value="1"/>
</dbReference>
<feature type="domain" description="AB hydrolase-1" evidence="2">
    <location>
        <begin position="171"/>
        <end position="283"/>
    </location>
</feature>
<dbReference type="SUPFAM" id="SSF53474">
    <property type="entry name" value="alpha/beta-Hydrolases"/>
    <property type="match status" value="1"/>
</dbReference>
<feature type="compositionally biased region" description="Basic and acidic residues" evidence="1">
    <location>
        <begin position="1"/>
        <end position="10"/>
    </location>
</feature>
<evidence type="ECO:0000259" key="2">
    <source>
        <dbReference type="Pfam" id="PF00561"/>
    </source>
</evidence>
<dbReference type="GO" id="GO:0004622">
    <property type="term" value="F:phosphatidylcholine lysophospholipase activity"/>
    <property type="evidence" value="ECO:0007669"/>
    <property type="project" value="TreeGrafter"/>
</dbReference>
<dbReference type="GO" id="GO:0006660">
    <property type="term" value="P:phosphatidylserine catabolic process"/>
    <property type="evidence" value="ECO:0007669"/>
    <property type="project" value="TreeGrafter"/>
</dbReference>
<dbReference type="Gene3D" id="3.40.50.1820">
    <property type="entry name" value="alpha/beta hydrolase"/>
    <property type="match status" value="1"/>
</dbReference>
<proteinExistence type="predicted"/>
<dbReference type="GO" id="GO:0047372">
    <property type="term" value="F:monoacylglycerol lipase activity"/>
    <property type="evidence" value="ECO:0007669"/>
    <property type="project" value="TreeGrafter"/>
</dbReference>
<protein>
    <submittedName>
        <fullName evidence="3">Abhydrolase domain containing 12B</fullName>
    </submittedName>
</protein>
<feature type="compositionally biased region" description="Pro residues" evidence="1">
    <location>
        <begin position="35"/>
        <end position="51"/>
    </location>
</feature>
<dbReference type="GO" id="GO:0052651">
    <property type="term" value="P:monoacylglycerol catabolic process"/>
    <property type="evidence" value="ECO:0007669"/>
    <property type="project" value="TreeGrafter"/>
</dbReference>
<sequence length="394" mass="43686">MRAARKEGEKSPCYYQLGLDGRQNGSSTEWKEWLPPGPDPDPDPDPGPGPGPGASAQAEGKAGAARSWLSWCPSLRTLLLDLLLIYISVPFLIRLFPILLTKFVFLNFLAFPFFVDLRRPELLLNNTISLYLTTEPGITVGIWHTIPGSRGAEAQGKDQRWYEEALADAHPVIIYLHGNGGTRAASHRIQFLKTMGAADFHILALDYRGYGDSSGYPTETGFTTDVLALYDWVKARSGNSSILFWGHSLGTGIATNVARRLQEERGVQVDAVILESAYTNIREAAAHIPITKPYRQFPGFGYLILDSLALGNMFFCNDENVKVLACPLLILHAEDDTVLPAQLGRKLFETARSTYKDKTKVKFITFPEKLGLGHDYISFNPELPALVKDFLNIK</sequence>
<keyword evidence="3" id="KW-0378">Hydrolase</keyword>
<reference evidence="3" key="1">
    <citation type="submission" date="2020-03" db="EMBL/GenBank/DDBJ databases">
        <title>Okinawa Rail whole genome shotgun sequence.</title>
        <authorList>
            <person name="Nakajima N."/>
            <person name="Onuma M."/>
            <person name="Endoh D."/>
        </authorList>
    </citation>
    <scope>NUCLEOTIDE SEQUENCE</scope>
</reference>
<dbReference type="EMBL" id="ICPP01012481">
    <property type="protein sequence ID" value="LAC45125.1"/>
    <property type="molecule type" value="Transcribed_RNA"/>
</dbReference>
<organism evidence="3">
    <name type="scientific">Hypotaenidia okinawae</name>
    <dbReference type="NCBI Taxonomy" id="2861861"/>
    <lineage>
        <taxon>Eukaryota</taxon>
        <taxon>Metazoa</taxon>
        <taxon>Chordata</taxon>
        <taxon>Craniata</taxon>
        <taxon>Vertebrata</taxon>
        <taxon>Euteleostomi</taxon>
        <taxon>Archelosauria</taxon>
        <taxon>Archosauria</taxon>
        <taxon>Dinosauria</taxon>
        <taxon>Saurischia</taxon>
        <taxon>Theropoda</taxon>
        <taxon>Coelurosauria</taxon>
        <taxon>Aves</taxon>
        <taxon>Neognathae</taxon>
        <taxon>Neoaves</taxon>
        <taxon>Gruiformes</taxon>
        <taxon>Rallidae</taxon>
        <taxon>Hypotaenidia</taxon>
    </lineage>
</organism>
<accession>A0A6G1S1M6</accession>
<evidence type="ECO:0000313" key="3">
    <source>
        <dbReference type="EMBL" id="LAC45125.1"/>
    </source>
</evidence>
<feature type="region of interest" description="Disordered" evidence="1">
    <location>
        <begin position="1"/>
        <end position="58"/>
    </location>
</feature>
<dbReference type="Pfam" id="PF00561">
    <property type="entry name" value="Abhydrolase_1"/>
    <property type="match status" value="1"/>
</dbReference>
<dbReference type="PANTHER" id="PTHR12277:SF69">
    <property type="entry name" value="PROTEIN ABHD12B"/>
    <property type="match status" value="1"/>
</dbReference>
<evidence type="ECO:0000256" key="1">
    <source>
        <dbReference type="SAM" id="MobiDB-lite"/>
    </source>
</evidence>
<dbReference type="InterPro" id="IPR029058">
    <property type="entry name" value="AB_hydrolase_fold"/>
</dbReference>
<dbReference type="GO" id="GO:0005789">
    <property type="term" value="C:endoplasmic reticulum membrane"/>
    <property type="evidence" value="ECO:0007669"/>
    <property type="project" value="TreeGrafter"/>
</dbReference>
<name>A0A6G1S1M6_9GRUI</name>
<dbReference type="AlphaFoldDB" id="A0A6G1S1M6"/>
<reference evidence="3" key="2">
    <citation type="submission" date="2020-03" db="EMBL/GenBank/DDBJ databases">
        <authorList>
            <consortium name="Environmental Genome Science Research Promotion Project"/>
            <person name="Nakajima N."/>
            <person name="Onuma M."/>
            <person name="Endoh D."/>
        </authorList>
    </citation>
    <scope>NUCLEOTIDE SEQUENCE</scope>
</reference>
<dbReference type="InterPro" id="IPR000073">
    <property type="entry name" value="AB_hydrolase_1"/>
</dbReference>